<feature type="compositionally biased region" description="Basic and acidic residues" evidence="1">
    <location>
        <begin position="43"/>
        <end position="52"/>
    </location>
</feature>
<dbReference type="AlphaFoldDB" id="A0A9D4H7J5"/>
<dbReference type="Proteomes" id="UP000828390">
    <property type="component" value="Unassembled WGS sequence"/>
</dbReference>
<keyword evidence="3" id="KW-1185">Reference proteome</keyword>
<reference evidence="2" key="2">
    <citation type="submission" date="2020-11" db="EMBL/GenBank/DDBJ databases">
        <authorList>
            <person name="McCartney M.A."/>
            <person name="Auch B."/>
            <person name="Kono T."/>
            <person name="Mallez S."/>
            <person name="Becker A."/>
            <person name="Gohl D.M."/>
            <person name="Silverstein K.A.T."/>
            <person name="Koren S."/>
            <person name="Bechman K.B."/>
            <person name="Herman A."/>
            <person name="Abrahante J.E."/>
            <person name="Garbe J."/>
        </authorList>
    </citation>
    <scope>NUCLEOTIDE SEQUENCE</scope>
    <source>
        <strain evidence="2">Duluth1</strain>
        <tissue evidence="2">Whole animal</tissue>
    </source>
</reference>
<evidence type="ECO:0000313" key="2">
    <source>
        <dbReference type="EMBL" id="KAH3826712.1"/>
    </source>
</evidence>
<name>A0A9D4H7J5_DREPO</name>
<evidence type="ECO:0000313" key="3">
    <source>
        <dbReference type="Proteomes" id="UP000828390"/>
    </source>
</evidence>
<comment type="caution">
    <text evidence="2">The sequence shown here is derived from an EMBL/GenBank/DDBJ whole genome shotgun (WGS) entry which is preliminary data.</text>
</comment>
<reference evidence="2" key="1">
    <citation type="journal article" date="2019" name="bioRxiv">
        <title>The Genome of the Zebra Mussel, Dreissena polymorpha: A Resource for Invasive Species Research.</title>
        <authorList>
            <person name="McCartney M.A."/>
            <person name="Auch B."/>
            <person name="Kono T."/>
            <person name="Mallez S."/>
            <person name="Zhang Y."/>
            <person name="Obille A."/>
            <person name="Becker A."/>
            <person name="Abrahante J.E."/>
            <person name="Garbe J."/>
            <person name="Badalamenti J.P."/>
            <person name="Herman A."/>
            <person name="Mangelson H."/>
            <person name="Liachko I."/>
            <person name="Sullivan S."/>
            <person name="Sone E.D."/>
            <person name="Koren S."/>
            <person name="Silverstein K.A.T."/>
            <person name="Beckman K.B."/>
            <person name="Gohl D.M."/>
        </authorList>
    </citation>
    <scope>NUCLEOTIDE SEQUENCE</scope>
    <source>
        <strain evidence="2">Duluth1</strain>
        <tissue evidence="2">Whole animal</tissue>
    </source>
</reference>
<feature type="region of interest" description="Disordered" evidence="1">
    <location>
        <begin position="1"/>
        <end position="20"/>
    </location>
</feature>
<gene>
    <name evidence="2" type="ORF">DPMN_128622</name>
</gene>
<organism evidence="2 3">
    <name type="scientific">Dreissena polymorpha</name>
    <name type="common">Zebra mussel</name>
    <name type="synonym">Mytilus polymorpha</name>
    <dbReference type="NCBI Taxonomy" id="45954"/>
    <lineage>
        <taxon>Eukaryota</taxon>
        <taxon>Metazoa</taxon>
        <taxon>Spiralia</taxon>
        <taxon>Lophotrochozoa</taxon>
        <taxon>Mollusca</taxon>
        <taxon>Bivalvia</taxon>
        <taxon>Autobranchia</taxon>
        <taxon>Heteroconchia</taxon>
        <taxon>Euheterodonta</taxon>
        <taxon>Imparidentia</taxon>
        <taxon>Neoheterodontei</taxon>
        <taxon>Myida</taxon>
        <taxon>Dreissenoidea</taxon>
        <taxon>Dreissenidae</taxon>
        <taxon>Dreissena</taxon>
    </lineage>
</organism>
<dbReference type="EMBL" id="JAIWYP010000005">
    <property type="protein sequence ID" value="KAH3826712.1"/>
    <property type="molecule type" value="Genomic_DNA"/>
</dbReference>
<accession>A0A9D4H7J5</accession>
<sequence length="59" mass="6506">MPRDEVKLKGPPKRGSYGGSSTLNIIADSEELEVHVISQPRSSDADIKRDSMLDTYTDV</sequence>
<protein>
    <submittedName>
        <fullName evidence="2">Uncharacterized protein</fullName>
    </submittedName>
</protein>
<proteinExistence type="predicted"/>
<feature type="region of interest" description="Disordered" evidence="1">
    <location>
        <begin position="40"/>
        <end position="59"/>
    </location>
</feature>
<evidence type="ECO:0000256" key="1">
    <source>
        <dbReference type="SAM" id="MobiDB-lite"/>
    </source>
</evidence>